<dbReference type="AlphaFoldDB" id="N6YPG5"/>
<proteinExistence type="predicted"/>
<dbReference type="EMBL" id="AMXF01000129">
    <property type="protein sequence ID" value="ENO96186.1"/>
    <property type="molecule type" value="Genomic_DNA"/>
</dbReference>
<accession>N6YPG5</accession>
<evidence type="ECO:0000313" key="2">
    <source>
        <dbReference type="Proteomes" id="UP000013047"/>
    </source>
</evidence>
<reference evidence="1 2" key="1">
    <citation type="submission" date="2012-09" db="EMBL/GenBank/DDBJ databases">
        <title>Draft Genome Sequences of 6 Strains from Genus Thauera.</title>
        <authorList>
            <person name="Liu B."/>
            <person name="Shapleigh J.P."/>
            <person name="Frostegard A.H."/>
        </authorList>
    </citation>
    <scope>NUCLEOTIDE SEQUENCE [LARGE SCALE GENOMIC DNA]</scope>
    <source>
        <strain evidence="1 2">B4P</strain>
    </source>
</reference>
<sequence length="89" mass="9729">MISLGELLAWLDQCELMLAKDVAGTDPIGEDQALLARLEAALSALDTLKSNTLEACRCERECELMLSLIGLARVGLEHLLQRYRSAPGM</sequence>
<gene>
    <name evidence="1" type="ORF">C667_15224</name>
</gene>
<organism evidence="1 2">
    <name type="scientific">Thauera phenylacetica B4P</name>
    <dbReference type="NCBI Taxonomy" id="1234382"/>
    <lineage>
        <taxon>Bacteria</taxon>
        <taxon>Pseudomonadati</taxon>
        <taxon>Pseudomonadota</taxon>
        <taxon>Betaproteobacteria</taxon>
        <taxon>Rhodocyclales</taxon>
        <taxon>Zoogloeaceae</taxon>
        <taxon>Thauera</taxon>
    </lineage>
</organism>
<dbReference type="Proteomes" id="UP000013047">
    <property type="component" value="Unassembled WGS sequence"/>
</dbReference>
<evidence type="ECO:0000313" key="1">
    <source>
        <dbReference type="EMBL" id="ENO96186.1"/>
    </source>
</evidence>
<name>N6YPG5_9RHOO</name>
<keyword evidence="2" id="KW-1185">Reference proteome</keyword>
<comment type="caution">
    <text evidence="1">The sequence shown here is derived from an EMBL/GenBank/DDBJ whole genome shotgun (WGS) entry which is preliminary data.</text>
</comment>
<protein>
    <submittedName>
        <fullName evidence="1">Uncharacterized protein</fullName>
    </submittedName>
</protein>